<evidence type="ECO:0000256" key="3">
    <source>
        <dbReference type="ARBA" id="ARBA00022676"/>
    </source>
</evidence>
<dbReference type="PANTHER" id="PTHR11214">
    <property type="entry name" value="BETA-1,3-N-ACETYLGLUCOSAMINYLTRANSFERASE"/>
    <property type="match status" value="1"/>
</dbReference>
<dbReference type="PANTHER" id="PTHR11214:SF314">
    <property type="entry name" value="HEXOSYLTRANSFERASE"/>
    <property type="match status" value="1"/>
</dbReference>
<dbReference type="FunFam" id="3.90.550.50:FF:000001">
    <property type="entry name" value="Hexosyltransferase"/>
    <property type="match status" value="1"/>
</dbReference>
<keyword evidence="3 11" id="KW-0328">Glycosyltransferase</keyword>
<name>A0A1S3JJP7_LINAN</name>
<evidence type="ECO:0000256" key="7">
    <source>
        <dbReference type="ARBA" id="ARBA00022989"/>
    </source>
</evidence>
<dbReference type="InterPro" id="IPR002659">
    <property type="entry name" value="Glyco_trans_31"/>
</dbReference>
<accession>A0A1S3JJP7</accession>
<keyword evidence="8 11" id="KW-0333">Golgi apparatus</keyword>
<evidence type="ECO:0000256" key="9">
    <source>
        <dbReference type="ARBA" id="ARBA00023136"/>
    </source>
</evidence>
<gene>
    <name evidence="13" type="primary">LOC106173854</name>
</gene>
<keyword evidence="10" id="KW-0325">Glycoprotein</keyword>
<dbReference type="GeneID" id="106173854"/>
<evidence type="ECO:0000256" key="10">
    <source>
        <dbReference type="ARBA" id="ARBA00023180"/>
    </source>
</evidence>
<keyword evidence="7" id="KW-1133">Transmembrane helix</keyword>
<sequence length="346" mass="40979">MMLLYTQCEFDRLHDRSQQYKTVISAVRRSRDWIHTKNYQYLLNNKEVCKRETKGDLFLIVLINSKPTGIKRRRLIRRTWGSTKTVNGTEIRTVYIMGRSNDTNTQRKLQEEQAQYGDLVQIDFHDSYDNLTVKTVMGLRWASTFCRRAKFVMKTDDDMFVNYMNLVKYLKALPLQKQKMLYVGNSERDLTPIRKGKLKKAAKWEISLEEYAGDKYPPYCSGSGFVLSMPATKTIYQTSKTTRFFRMEDVFIGICANKSGVPASHYIGFGAYWYAYSDCRFRFLITVHRLSASEMTKYWRRVNHPHHPRKCPTKELLIEWYDYDDEDILNDVIQSENASYYYEYVL</sequence>
<comment type="subcellular location">
    <subcellularLocation>
        <location evidence="1 11">Golgi apparatus membrane</location>
        <topology evidence="1 11">Single-pass type II membrane protein</topology>
    </subcellularLocation>
</comment>
<dbReference type="STRING" id="7574.A0A1S3JJP7"/>
<evidence type="ECO:0000256" key="11">
    <source>
        <dbReference type="RuleBase" id="RU363063"/>
    </source>
</evidence>
<evidence type="ECO:0000256" key="6">
    <source>
        <dbReference type="ARBA" id="ARBA00022968"/>
    </source>
</evidence>
<evidence type="ECO:0000313" key="12">
    <source>
        <dbReference type="Proteomes" id="UP000085678"/>
    </source>
</evidence>
<keyword evidence="5" id="KW-0812">Transmembrane</keyword>
<keyword evidence="9" id="KW-0472">Membrane</keyword>
<evidence type="ECO:0000256" key="2">
    <source>
        <dbReference type="ARBA" id="ARBA00008661"/>
    </source>
</evidence>
<dbReference type="Proteomes" id="UP000085678">
    <property type="component" value="Unplaced"/>
</dbReference>
<dbReference type="AlphaFoldDB" id="A0A1S3JJP7"/>
<organism evidence="12 13">
    <name type="scientific">Lingula anatina</name>
    <name type="common">Brachiopod</name>
    <name type="synonym">Lingula unguis</name>
    <dbReference type="NCBI Taxonomy" id="7574"/>
    <lineage>
        <taxon>Eukaryota</taxon>
        <taxon>Metazoa</taxon>
        <taxon>Spiralia</taxon>
        <taxon>Lophotrochozoa</taxon>
        <taxon>Brachiopoda</taxon>
        <taxon>Linguliformea</taxon>
        <taxon>Lingulata</taxon>
        <taxon>Lingulida</taxon>
        <taxon>Linguloidea</taxon>
        <taxon>Lingulidae</taxon>
        <taxon>Lingula</taxon>
    </lineage>
</organism>
<dbReference type="OrthoDB" id="2139606at2759"/>
<proteinExistence type="inferred from homology"/>
<dbReference type="Gene3D" id="3.90.550.50">
    <property type="match status" value="1"/>
</dbReference>
<dbReference type="GO" id="GO:0006493">
    <property type="term" value="P:protein O-linked glycosylation"/>
    <property type="evidence" value="ECO:0007669"/>
    <property type="project" value="TreeGrafter"/>
</dbReference>
<evidence type="ECO:0000256" key="5">
    <source>
        <dbReference type="ARBA" id="ARBA00022692"/>
    </source>
</evidence>
<evidence type="ECO:0000256" key="4">
    <source>
        <dbReference type="ARBA" id="ARBA00022679"/>
    </source>
</evidence>
<dbReference type="InParanoid" id="A0A1S3JJP7"/>
<keyword evidence="6" id="KW-0735">Signal-anchor</keyword>
<dbReference type="RefSeq" id="XP_013410598.1">
    <property type="nucleotide sequence ID" value="XM_013555144.1"/>
</dbReference>
<reference evidence="13" key="1">
    <citation type="submission" date="2025-08" db="UniProtKB">
        <authorList>
            <consortium name="RefSeq"/>
        </authorList>
    </citation>
    <scope>IDENTIFICATION</scope>
    <source>
        <tissue evidence="13">Gonads</tissue>
    </source>
</reference>
<evidence type="ECO:0000256" key="1">
    <source>
        <dbReference type="ARBA" id="ARBA00004323"/>
    </source>
</evidence>
<dbReference type="Pfam" id="PF01762">
    <property type="entry name" value="Galactosyl_T"/>
    <property type="match status" value="1"/>
</dbReference>
<dbReference type="FunCoup" id="A0A1S3JJP7">
    <property type="interactions" value="57"/>
</dbReference>
<dbReference type="EC" id="2.4.1.-" evidence="11"/>
<dbReference type="KEGG" id="lak:106173854"/>
<keyword evidence="12" id="KW-1185">Reference proteome</keyword>
<keyword evidence="4" id="KW-0808">Transferase</keyword>
<protein>
    <recommendedName>
        <fullName evidence="11">Hexosyltransferase</fullName>
        <ecNumber evidence="11">2.4.1.-</ecNumber>
    </recommendedName>
</protein>
<evidence type="ECO:0000313" key="13">
    <source>
        <dbReference type="RefSeq" id="XP_013410598.1"/>
    </source>
</evidence>
<comment type="similarity">
    <text evidence="2 11">Belongs to the glycosyltransferase 31 family.</text>
</comment>
<dbReference type="GO" id="GO:0000139">
    <property type="term" value="C:Golgi membrane"/>
    <property type="evidence" value="ECO:0007669"/>
    <property type="project" value="UniProtKB-SubCell"/>
</dbReference>
<dbReference type="GO" id="GO:0016758">
    <property type="term" value="F:hexosyltransferase activity"/>
    <property type="evidence" value="ECO:0007669"/>
    <property type="project" value="InterPro"/>
</dbReference>
<evidence type="ECO:0000256" key="8">
    <source>
        <dbReference type="ARBA" id="ARBA00023034"/>
    </source>
</evidence>
<dbReference type="OMA" id="NCSAMRT"/>